<keyword evidence="3" id="KW-1185">Reference proteome</keyword>
<dbReference type="SUPFAM" id="SSF52540">
    <property type="entry name" value="P-loop containing nucleoside triphosphate hydrolases"/>
    <property type="match status" value="1"/>
</dbReference>
<protein>
    <recommendedName>
        <fullName evidence="1">Helicase ATP-binding domain-containing protein</fullName>
    </recommendedName>
</protein>
<evidence type="ECO:0000313" key="3">
    <source>
        <dbReference type="Proteomes" id="UP000018727"/>
    </source>
</evidence>
<dbReference type="InterPro" id="IPR014001">
    <property type="entry name" value="Helicase_ATP-bd"/>
</dbReference>
<dbReference type="RefSeq" id="WP_023926499.1">
    <property type="nucleotide sequence ID" value="NZ_KI669431.1"/>
</dbReference>
<dbReference type="HOGENOM" id="CLU_1693893_0_0_10"/>
<feature type="domain" description="Helicase ATP-binding" evidence="1">
    <location>
        <begin position="1"/>
        <end position="71"/>
    </location>
</feature>
<comment type="caution">
    <text evidence="2">The sequence shown here is derived from an EMBL/GenBank/DDBJ whole genome shotgun (WGS) entry which is preliminary data.</text>
</comment>
<accession>V8CD54</accession>
<dbReference type="PROSITE" id="PS51192">
    <property type="entry name" value="HELICASE_ATP_BIND_1"/>
    <property type="match status" value="1"/>
</dbReference>
<dbReference type="Gene3D" id="3.40.50.10810">
    <property type="entry name" value="Tandem AAA-ATPase domain"/>
    <property type="match status" value="1"/>
</dbReference>
<evidence type="ECO:0000313" key="2">
    <source>
        <dbReference type="EMBL" id="ETD24651.1"/>
    </source>
</evidence>
<dbReference type="PATRIC" id="fig|1073366.3.peg.2522"/>
<reference evidence="2 3" key="1">
    <citation type="submission" date="2013-10" db="EMBL/GenBank/DDBJ databases">
        <title>The Genome Sequence of Prevotella nigrescens CC14M.</title>
        <authorList>
            <consortium name="The Broad Institute Genomics Platform"/>
            <person name="Earl A."/>
            <person name="Allen-Vercoe E."/>
            <person name="Daigneault M."/>
            <person name="Young S.K."/>
            <person name="Zeng Q."/>
            <person name="Gargeya S."/>
            <person name="Fitzgerald M."/>
            <person name="Abouelleil A."/>
            <person name="Alvarado L."/>
            <person name="Chapman S.B."/>
            <person name="Gainer-Dewar J."/>
            <person name="Goldberg J."/>
            <person name="Griggs A."/>
            <person name="Gujja S."/>
            <person name="Hansen M."/>
            <person name="Howarth C."/>
            <person name="Imamovic A."/>
            <person name="Ireland A."/>
            <person name="Larimer J."/>
            <person name="McCowan C."/>
            <person name="Murphy C."/>
            <person name="Pearson M."/>
            <person name="Poon T.W."/>
            <person name="Priest M."/>
            <person name="Roberts A."/>
            <person name="Saif S."/>
            <person name="Shea T."/>
            <person name="Sykes S."/>
            <person name="Wortman J."/>
            <person name="Nusbaum C."/>
            <person name="Birren B."/>
        </authorList>
    </citation>
    <scope>NUCLEOTIDE SEQUENCE [LARGE SCALE GENOMIC DNA]</scope>
    <source>
        <strain evidence="2 3">CC14M</strain>
    </source>
</reference>
<dbReference type="Proteomes" id="UP000018727">
    <property type="component" value="Unassembled WGS sequence"/>
</dbReference>
<dbReference type="EMBL" id="AZJH01000042">
    <property type="protein sequence ID" value="ETD24651.1"/>
    <property type="molecule type" value="Genomic_DNA"/>
</dbReference>
<dbReference type="InterPro" id="IPR027417">
    <property type="entry name" value="P-loop_NTPase"/>
</dbReference>
<name>V8CD54_9BACT</name>
<organism evidence="2 3">
    <name type="scientific">Prevotella nigrescens CC14M</name>
    <dbReference type="NCBI Taxonomy" id="1073366"/>
    <lineage>
        <taxon>Bacteria</taxon>
        <taxon>Pseudomonadati</taxon>
        <taxon>Bacteroidota</taxon>
        <taxon>Bacteroidia</taxon>
        <taxon>Bacteroidales</taxon>
        <taxon>Prevotellaceae</taxon>
        <taxon>Prevotella</taxon>
    </lineage>
</organism>
<proteinExistence type="predicted"/>
<dbReference type="AlphaFoldDB" id="V8CD54"/>
<evidence type="ECO:0000259" key="1">
    <source>
        <dbReference type="PROSITE" id="PS51192"/>
    </source>
</evidence>
<gene>
    <name evidence="2" type="ORF">HMPREF1173_02457</name>
</gene>
<dbReference type="InterPro" id="IPR038718">
    <property type="entry name" value="SNF2-like_sf"/>
</dbReference>
<sequence length="155" mass="18367">MAKSLDVDNARYYKLIIVDESHNLSNNQGTCYRNIRELIQKQDCKVLLLTVTPYNKHYKDLSAQLRLFIGDDTDLGICPEAYIRQIGGERAFSEKHDGFNRNIKAFEHSDCQEDWQELMKLFLIRRTRTFIKDNYVKTDPKNNRKYLEFKDGHRS</sequence>